<organism evidence="1 2">
    <name type="scientific">Auritidibacter ignavus</name>
    <dbReference type="NCBI Taxonomy" id="678932"/>
    <lineage>
        <taxon>Bacteria</taxon>
        <taxon>Bacillati</taxon>
        <taxon>Actinomycetota</taxon>
        <taxon>Actinomycetes</taxon>
        <taxon>Micrococcales</taxon>
        <taxon>Micrococcaceae</taxon>
        <taxon>Auritidibacter</taxon>
    </lineage>
</organism>
<dbReference type="AlphaFoldDB" id="A0AAJ6DF70"/>
<keyword evidence="2" id="KW-1185">Reference proteome</keyword>
<dbReference type="EMBL" id="CP122566">
    <property type="protein sequence ID" value="WGH93613.1"/>
    <property type="molecule type" value="Genomic_DNA"/>
</dbReference>
<accession>A0AAJ6DF70</accession>
<evidence type="ECO:0000313" key="1">
    <source>
        <dbReference type="EMBL" id="WGH93613.1"/>
    </source>
</evidence>
<gene>
    <name evidence="1" type="ORF">QDX21_02095</name>
</gene>
<protein>
    <submittedName>
        <fullName evidence="1">Cytochrome</fullName>
    </submittedName>
</protein>
<dbReference type="Proteomes" id="UP001224674">
    <property type="component" value="Chromosome"/>
</dbReference>
<dbReference type="RefSeq" id="WP_110110084.1">
    <property type="nucleotide sequence ID" value="NZ_CP122566.1"/>
</dbReference>
<name>A0AAJ6DF70_9MICC</name>
<evidence type="ECO:0000313" key="2">
    <source>
        <dbReference type="Proteomes" id="UP001224674"/>
    </source>
</evidence>
<reference evidence="1 2" key="1">
    <citation type="submission" date="2023-03" db="EMBL/GenBank/DDBJ databases">
        <title>Complete genome sequences of several Auritidibacter ignavus strains isolated from ear infections.</title>
        <authorList>
            <person name="Baehr T."/>
            <person name="Baumhoegger A.M."/>
        </authorList>
    </citation>
    <scope>NUCLEOTIDE SEQUENCE [LARGE SCALE GENOMIC DNA]</scope>
    <source>
        <strain evidence="1 2">BABAE-6</strain>
    </source>
</reference>
<proteinExistence type="predicted"/>
<sequence>MTQPLLAHQTPAGRMYARSTRDAPQVPSITTVIAQQPADLTGWASYMATQALITDTRLPQALGSGPKLKALARHANEAASQYRDQAAERGDRVHYYAEQVARAQLGQSHQVPQARQLLVEHAETAFADRFDEWWDNYQVRALAAEVTVWNHTVGYAGTLDLVAEIGGRICLIDYKTKGTTRDGRVKPLDEKVVMQLTAGMKAEESLRDADQGSWVPWEFGHDAVLLAVALGETEAVAYQARPEVLADHWRKFWSLRQAWEYARVVENTPPALRPIAPPASAR</sequence>